<organism evidence="3 4">
    <name type="scientific">Candidatus Komeilibacteria bacterium CG11_big_fil_rev_8_21_14_0_20_36_20</name>
    <dbReference type="NCBI Taxonomy" id="1974477"/>
    <lineage>
        <taxon>Bacteria</taxon>
        <taxon>Candidatus Komeiliibacteriota</taxon>
    </lineage>
</organism>
<dbReference type="GO" id="GO:0046872">
    <property type="term" value="F:metal ion binding"/>
    <property type="evidence" value="ECO:0007669"/>
    <property type="project" value="UniProtKB-KW"/>
</dbReference>
<sequence length="215" mass="24714">MAKKRVKIIPSILSKNKAEFTKHWKKISPYFVYTQIDIMDGKFVRIKNSITPDTVKYLTRRHKLEIHLMVGEVLKYITSWIKLKNVKKIIWHYEANKNIKKIKAINIYLKNKKIKTGLAINPNTPLSKIKNIISDFDTIQIMGVKPGSQGQKFQSKIIPKIKALRYKYPNINIEVDGAVNDKTFKAISKAGANIVCPGSYFQKAKDVKLALDKLK</sequence>
<evidence type="ECO:0008006" key="5">
    <source>
        <dbReference type="Google" id="ProtNLM"/>
    </source>
</evidence>
<dbReference type="PANTHER" id="PTHR11749">
    <property type="entry name" value="RIBULOSE-5-PHOSPHATE-3-EPIMERASE"/>
    <property type="match status" value="1"/>
</dbReference>
<proteinExistence type="predicted"/>
<dbReference type="EMBL" id="PCWQ01000012">
    <property type="protein sequence ID" value="PIR06490.1"/>
    <property type="molecule type" value="Genomic_DNA"/>
</dbReference>
<dbReference type="SUPFAM" id="SSF51366">
    <property type="entry name" value="Ribulose-phoshate binding barrel"/>
    <property type="match status" value="1"/>
</dbReference>
<dbReference type="InterPro" id="IPR011060">
    <property type="entry name" value="RibuloseP-bd_barrel"/>
</dbReference>
<gene>
    <name evidence="3" type="ORF">COV55_03035</name>
</gene>
<keyword evidence="2" id="KW-0413">Isomerase</keyword>
<dbReference type="Proteomes" id="UP000230564">
    <property type="component" value="Unassembled WGS sequence"/>
</dbReference>
<evidence type="ECO:0000256" key="2">
    <source>
        <dbReference type="ARBA" id="ARBA00023235"/>
    </source>
</evidence>
<keyword evidence="1" id="KW-0479">Metal-binding</keyword>
<dbReference type="GO" id="GO:0005975">
    <property type="term" value="P:carbohydrate metabolic process"/>
    <property type="evidence" value="ECO:0007669"/>
    <property type="project" value="InterPro"/>
</dbReference>
<dbReference type="Pfam" id="PF00834">
    <property type="entry name" value="Ribul_P_3_epim"/>
    <property type="match status" value="1"/>
</dbReference>
<dbReference type="AlphaFoldDB" id="A0A2H0NC74"/>
<protein>
    <recommendedName>
        <fullName evidence="5">Ribulose-phosphate 3-epimerase</fullName>
    </recommendedName>
</protein>
<reference evidence="3 4" key="1">
    <citation type="submission" date="2017-09" db="EMBL/GenBank/DDBJ databases">
        <title>Depth-based differentiation of microbial function through sediment-hosted aquifers and enrichment of novel symbionts in the deep terrestrial subsurface.</title>
        <authorList>
            <person name="Probst A.J."/>
            <person name="Ladd B."/>
            <person name="Jarett J.K."/>
            <person name="Geller-Mcgrath D.E."/>
            <person name="Sieber C.M."/>
            <person name="Emerson J.B."/>
            <person name="Anantharaman K."/>
            <person name="Thomas B.C."/>
            <person name="Malmstrom R."/>
            <person name="Stieglmeier M."/>
            <person name="Klingl A."/>
            <person name="Woyke T."/>
            <person name="Ryan C.M."/>
            <person name="Banfield J.F."/>
        </authorList>
    </citation>
    <scope>NUCLEOTIDE SEQUENCE [LARGE SCALE GENOMIC DNA]</scope>
    <source>
        <strain evidence="3">CG11_big_fil_rev_8_21_14_0_20_36_20</strain>
    </source>
</reference>
<evidence type="ECO:0000256" key="1">
    <source>
        <dbReference type="ARBA" id="ARBA00022723"/>
    </source>
</evidence>
<dbReference type="InterPro" id="IPR000056">
    <property type="entry name" value="Ribul_P_3_epim-like"/>
</dbReference>
<dbReference type="InterPro" id="IPR013785">
    <property type="entry name" value="Aldolase_TIM"/>
</dbReference>
<name>A0A2H0NC74_9BACT</name>
<evidence type="ECO:0000313" key="4">
    <source>
        <dbReference type="Proteomes" id="UP000230564"/>
    </source>
</evidence>
<accession>A0A2H0NC74</accession>
<evidence type="ECO:0000313" key="3">
    <source>
        <dbReference type="EMBL" id="PIR06490.1"/>
    </source>
</evidence>
<dbReference type="Gene3D" id="3.20.20.70">
    <property type="entry name" value="Aldolase class I"/>
    <property type="match status" value="1"/>
</dbReference>
<comment type="caution">
    <text evidence="3">The sequence shown here is derived from an EMBL/GenBank/DDBJ whole genome shotgun (WGS) entry which is preliminary data.</text>
</comment>
<dbReference type="GO" id="GO:0016857">
    <property type="term" value="F:racemase and epimerase activity, acting on carbohydrates and derivatives"/>
    <property type="evidence" value="ECO:0007669"/>
    <property type="project" value="InterPro"/>
</dbReference>